<gene>
    <name evidence="1" type="ORF">SAMN04488094_10955</name>
</gene>
<dbReference type="EMBL" id="FOLG01000009">
    <property type="protein sequence ID" value="SFC77580.1"/>
    <property type="molecule type" value="Genomic_DNA"/>
</dbReference>
<dbReference type="OrthoDB" id="7857348at2"/>
<keyword evidence="2" id="KW-1185">Reference proteome</keyword>
<evidence type="ECO:0000313" key="1">
    <source>
        <dbReference type="EMBL" id="SFC77580.1"/>
    </source>
</evidence>
<dbReference type="Proteomes" id="UP000198728">
    <property type="component" value="Unassembled WGS sequence"/>
</dbReference>
<proteinExistence type="predicted"/>
<organism evidence="1 2">
    <name type="scientific">Tropicimonas isoalkanivorans</name>
    <dbReference type="NCBI Taxonomy" id="441112"/>
    <lineage>
        <taxon>Bacteria</taxon>
        <taxon>Pseudomonadati</taxon>
        <taxon>Pseudomonadota</taxon>
        <taxon>Alphaproteobacteria</taxon>
        <taxon>Rhodobacterales</taxon>
        <taxon>Roseobacteraceae</taxon>
        <taxon>Tropicimonas</taxon>
    </lineage>
</organism>
<dbReference type="STRING" id="441112.SAMN04488094_10955"/>
<accession>A0A1I1M7D3</accession>
<evidence type="ECO:0000313" key="2">
    <source>
        <dbReference type="Proteomes" id="UP000198728"/>
    </source>
</evidence>
<sequence length="143" mass="15900">MSDNTEAPRPVADWENREVRGDVIVTKSLYDHRAAKVAKLRQRQEAYEASLPKKKGEALREIADLMGGLVGDLDEEAYAVHATLELLGAMASGEVFTDGAVDTDVLYWLVSRAREGLADIERKTRRAKDIAAQFSPMHQPYKA</sequence>
<protein>
    <submittedName>
        <fullName evidence="1">Uncharacterized protein</fullName>
    </submittedName>
</protein>
<reference evidence="1 2" key="1">
    <citation type="submission" date="2016-10" db="EMBL/GenBank/DDBJ databases">
        <authorList>
            <person name="de Groot N.N."/>
        </authorList>
    </citation>
    <scope>NUCLEOTIDE SEQUENCE [LARGE SCALE GENOMIC DNA]</scope>
    <source>
        <strain evidence="1 2">DSM 19548</strain>
    </source>
</reference>
<dbReference type="RefSeq" id="WP_093361438.1">
    <property type="nucleotide sequence ID" value="NZ_FOLG01000009.1"/>
</dbReference>
<name>A0A1I1M7D3_9RHOB</name>
<dbReference type="AlphaFoldDB" id="A0A1I1M7D3"/>